<sequence length="254" mass="26775">MIADPWFYAAAVPAVMIAGISKGGFGGGLGVVAVPLMALVVSPVQAAAIMLPILCAMDIVNVWTYRGRWDRRSMALLIPAALVGIAVGTASFHLLSAAAIRLIIGAVALGFTLNWVVKQIRRADPPPAAHSAGKGALWGGVAGFTSFVAHAGGPPLNVYLLPLRLDKTVYQATTVGFFTAVNYVKLVPYAWLGQLDTSNLSTAAVLVPLAPLGIWLGVWLHDRVREDLFYKAVYLFLALTGAKLLWDGATGLVA</sequence>
<evidence type="ECO:0000256" key="6">
    <source>
        <dbReference type="ARBA" id="ARBA00022989"/>
    </source>
</evidence>
<evidence type="ECO:0000256" key="7">
    <source>
        <dbReference type="ARBA" id="ARBA00023136"/>
    </source>
</evidence>
<organism evidence="9 10">
    <name type="scientific">Caenispirillum bisanense</name>
    <dbReference type="NCBI Taxonomy" id="414052"/>
    <lineage>
        <taxon>Bacteria</taxon>
        <taxon>Pseudomonadati</taxon>
        <taxon>Pseudomonadota</taxon>
        <taxon>Alphaproteobacteria</taxon>
        <taxon>Rhodospirillales</taxon>
        <taxon>Novispirillaceae</taxon>
        <taxon>Caenispirillum</taxon>
    </lineage>
</organism>
<dbReference type="RefSeq" id="WP_097279864.1">
    <property type="nucleotide sequence ID" value="NZ_OCNJ01000006.1"/>
</dbReference>
<dbReference type="Pfam" id="PF01925">
    <property type="entry name" value="TauE"/>
    <property type="match status" value="1"/>
</dbReference>
<reference evidence="9 10" key="1">
    <citation type="submission" date="2017-09" db="EMBL/GenBank/DDBJ databases">
        <authorList>
            <person name="Ehlers B."/>
            <person name="Leendertz F.H."/>
        </authorList>
    </citation>
    <scope>NUCLEOTIDE SEQUENCE [LARGE SCALE GENOMIC DNA]</scope>
    <source>
        <strain evidence="9 10">USBA 140</strain>
    </source>
</reference>
<evidence type="ECO:0000256" key="5">
    <source>
        <dbReference type="ARBA" id="ARBA00022692"/>
    </source>
</evidence>
<feature type="transmembrane region" description="Helical" evidence="8">
    <location>
        <begin position="169"/>
        <end position="191"/>
    </location>
</feature>
<evidence type="ECO:0000256" key="1">
    <source>
        <dbReference type="ARBA" id="ARBA00004651"/>
    </source>
</evidence>
<dbReference type="AlphaFoldDB" id="A0A286GMM4"/>
<keyword evidence="6 8" id="KW-1133">Transmembrane helix</keyword>
<evidence type="ECO:0000313" key="9">
    <source>
        <dbReference type="EMBL" id="SOD96778.1"/>
    </source>
</evidence>
<dbReference type="InterPro" id="IPR052017">
    <property type="entry name" value="TSUP"/>
</dbReference>
<dbReference type="PANTHER" id="PTHR30269:SF37">
    <property type="entry name" value="MEMBRANE TRANSPORTER PROTEIN"/>
    <property type="match status" value="1"/>
</dbReference>
<proteinExistence type="inferred from homology"/>
<evidence type="ECO:0000256" key="2">
    <source>
        <dbReference type="ARBA" id="ARBA00009142"/>
    </source>
</evidence>
<keyword evidence="3" id="KW-0813">Transport</keyword>
<dbReference type="EMBL" id="OCNJ01000006">
    <property type="protein sequence ID" value="SOD96778.1"/>
    <property type="molecule type" value="Genomic_DNA"/>
</dbReference>
<comment type="similarity">
    <text evidence="2 8">Belongs to the 4-toluene sulfonate uptake permease (TSUP) (TC 2.A.102) family.</text>
</comment>
<gene>
    <name evidence="9" type="ORF">SAMN05421508_10688</name>
</gene>
<accession>A0A286GMM4</accession>
<feature type="transmembrane region" description="Helical" evidence="8">
    <location>
        <begin position="98"/>
        <end position="117"/>
    </location>
</feature>
<dbReference type="GO" id="GO:0005886">
    <property type="term" value="C:plasma membrane"/>
    <property type="evidence" value="ECO:0007669"/>
    <property type="project" value="UniProtKB-SubCell"/>
</dbReference>
<keyword evidence="5 8" id="KW-0812">Transmembrane</keyword>
<dbReference type="PANTHER" id="PTHR30269">
    <property type="entry name" value="TRANSMEMBRANE PROTEIN YFCA"/>
    <property type="match status" value="1"/>
</dbReference>
<feature type="transmembrane region" description="Helical" evidence="8">
    <location>
        <begin position="203"/>
        <end position="221"/>
    </location>
</feature>
<evidence type="ECO:0000313" key="10">
    <source>
        <dbReference type="Proteomes" id="UP000219621"/>
    </source>
</evidence>
<feature type="transmembrane region" description="Helical" evidence="8">
    <location>
        <begin position="75"/>
        <end position="92"/>
    </location>
</feature>
<feature type="transmembrane region" description="Helical" evidence="8">
    <location>
        <begin position="44"/>
        <end position="63"/>
    </location>
</feature>
<evidence type="ECO:0000256" key="3">
    <source>
        <dbReference type="ARBA" id="ARBA00022448"/>
    </source>
</evidence>
<keyword evidence="4 8" id="KW-1003">Cell membrane</keyword>
<feature type="transmembrane region" description="Helical" evidence="8">
    <location>
        <begin position="7"/>
        <end position="38"/>
    </location>
</feature>
<protein>
    <recommendedName>
        <fullName evidence="8">Probable membrane transporter protein</fullName>
    </recommendedName>
</protein>
<keyword evidence="10" id="KW-1185">Reference proteome</keyword>
<dbReference type="Proteomes" id="UP000219621">
    <property type="component" value="Unassembled WGS sequence"/>
</dbReference>
<dbReference type="InterPro" id="IPR002781">
    <property type="entry name" value="TM_pro_TauE-like"/>
</dbReference>
<name>A0A286GMM4_9PROT</name>
<dbReference type="OrthoDB" id="7028171at2"/>
<evidence type="ECO:0000256" key="8">
    <source>
        <dbReference type="RuleBase" id="RU363041"/>
    </source>
</evidence>
<keyword evidence="7 8" id="KW-0472">Membrane</keyword>
<comment type="subcellular location">
    <subcellularLocation>
        <location evidence="1 8">Cell membrane</location>
        <topology evidence="1 8">Multi-pass membrane protein</topology>
    </subcellularLocation>
</comment>
<evidence type="ECO:0000256" key="4">
    <source>
        <dbReference type="ARBA" id="ARBA00022475"/>
    </source>
</evidence>